<dbReference type="OrthoDB" id="9806726at2"/>
<dbReference type="Proteomes" id="UP000198384">
    <property type="component" value="Unassembled WGS sequence"/>
</dbReference>
<evidence type="ECO:0000259" key="9">
    <source>
        <dbReference type="PROSITE" id="PS50893"/>
    </source>
</evidence>
<dbReference type="GO" id="GO:0043190">
    <property type="term" value="C:ATP-binding cassette (ABC) transporter complex"/>
    <property type="evidence" value="ECO:0007669"/>
    <property type="project" value="TreeGrafter"/>
</dbReference>
<dbReference type="GO" id="GO:0005524">
    <property type="term" value="F:ATP binding"/>
    <property type="evidence" value="ECO:0007669"/>
    <property type="project" value="UniProtKB-KW"/>
</dbReference>
<evidence type="ECO:0000256" key="5">
    <source>
        <dbReference type="ARBA" id="ARBA00022741"/>
    </source>
</evidence>
<dbReference type="SMART" id="SM00382">
    <property type="entry name" value="AAA"/>
    <property type="match status" value="1"/>
</dbReference>
<keyword evidence="8" id="KW-0472">Membrane</keyword>
<dbReference type="InterPro" id="IPR027417">
    <property type="entry name" value="P-loop_NTPase"/>
</dbReference>
<evidence type="ECO:0000313" key="11">
    <source>
        <dbReference type="Proteomes" id="UP000198384"/>
    </source>
</evidence>
<dbReference type="PROSITE" id="PS50893">
    <property type="entry name" value="ABC_TRANSPORTER_2"/>
    <property type="match status" value="1"/>
</dbReference>
<accession>A0A238WZ06</accession>
<dbReference type="InterPro" id="IPR003439">
    <property type="entry name" value="ABC_transporter-like_ATP-bd"/>
</dbReference>
<dbReference type="RefSeq" id="WP_089381292.1">
    <property type="nucleotide sequence ID" value="NZ_FZNT01000004.1"/>
</dbReference>
<evidence type="ECO:0000256" key="2">
    <source>
        <dbReference type="ARBA" id="ARBA00005417"/>
    </source>
</evidence>
<evidence type="ECO:0000256" key="3">
    <source>
        <dbReference type="ARBA" id="ARBA00022448"/>
    </source>
</evidence>
<dbReference type="GO" id="GO:0042626">
    <property type="term" value="F:ATPase-coupled transmembrane transporter activity"/>
    <property type="evidence" value="ECO:0007669"/>
    <property type="project" value="TreeGrafter"/>
</dbReference>
<keyword evidence="4" id="KW-1003">Cell membrane</keyword>
<dbReference type="SUPFAM" id="SSF52540">
    <property type="entry name" value="P-loop containing nucleoside triphosphate hydrolases"/>
    <property type="match status" value="1"/>
</dbReference>
<organism evidence="10 11">
    <name type="scientific">Lutibacter agarilyticus</name>
    <dbReference type="NCBI Taxonomy" id="1109740"/>
    <lineage>
        <taxon>Bacteria</taxon>
        <taxon>Pseudomonadati</taxon>
        <taxon>Bacteroidota</taxon>
        <taxon>Flavobacteriia</taxon>
        <taxon>Flavobacteriales</taxon>
        <taxon>Flavobacteriaceae</taxon>
        <taxon>Lutibacter</taxon>
    </lineage>
</organism>
<dbReference type="InterPro" id="IPR003593">
    <property type="entry name" value="AAA+_ATPase"/>
</dbReference>
<dbReference type="PANTHER" id="PTHR43553">
    <property type="entry name" value="HEAVY METAL TRANSPORTER"/>
    <property type="match status" value="1"/>
</dbReference>
<name>A0A238WZ06_9FLAO</name>
<keyword evidence="11" id="KW-1185">Reference proteome</keyword>
<keyword evidence="7" id="KW-1278">Translocase</keyword>
<evidence type="ECO:0000256" key="7">
    <source>
        <dbReference type="ARBA" id="ARBA00022967"/>
    </source>
</evidence>
<evidence type="ECO:0000256" key="4">
    <source>
        <dbReference type="ARBA" id="ARBA00022475"/>
    </source>
</evidence>
<keyword evidence="5" id="KW-0547">Nucleotide-binding</keyword>
<dbReference type="AlphaFoldDB" id="A0A238WZ06"/>
<dbReference type="FunFam" id="3.40.50.300:FF:000224">
    <property type="entry name" value="Energy-coupling factor transporter ATP-binding protein EcfA"/>
    <property type="match status" value="1"/>
</dbReference>
<comment type="similarity">
    <text evidence="2">Belongs to the ABC transporter superfamily.</text>
</comment>
<dbReference type="Gene3D" id="3.40.50.300">
    <property type="entry name" value="P-loop containing nucleotide triphosphate hydrolases"/>
    <property type="match status" value="1"/>
</dbReference>
<gene>
    <name evidence="10" type="ORF">SAMN06265371_104179</name>
</gene>
<reference evidence="10 11" key="1">
    <citation type="submission" date="2017-06" db="EMBL/GenBank/DDBJ databases">
        <authorList>
            <person name="Kim H.J."/>
            <person name="Triplett B.A."/>
        </authorList>
    </citation>
    <scope>NUCLEOTIDE SEQUENCE [LARGE SCALE GENOMIC DNA]</scope>
    <source>
        <strain evidence="10 11">DSM 29150</strain>
    </source>
</reference>
<protein>
    <submittedName>
        <fullName evidence="10">Cobalt/nickel transport system ATP-binding protein</fullName>
    </submittedName>
</protein>
<keyword evidence="6 10" id="KW-0067">ATP-binding</keyword>
<dbReference type="PANTHER" id="PTHR43553:SF24">
    <property type="entry name" value="ENERGY-COUPLING FACTOR TRANSPORTER ATP-BINDING PROTEIN ECFA1"/>
    <property type="match status" value="1"/>
</dbReference>
<dbReference type="InterPro" id="IPR015856">
    <property type="entry name" value="ABC_transpr_CbiO/EcfA_su"/>
</dbReference>
<dbReference type="CDD" id="cd03225">
    <property type="entry name" value="ABC_cobalt_CbiO_domain1"/>
    <property type="match status" value="1"/>
</dbReference>
<evidence type="ECO:0000256" key="8">
    <source>
        <dbReference type="ARBA" id="ARBA00023136"/>
    </source>
</evidence>
<dbReference type="GO" id="GO:0016887">
    <property type="term" value="F:ATP hydrolysis activity"/>
    <property type="evidence" value="ECO:0007669"/>
    <property type="project" value="InterPro"/>
</dbReference>
<proteinExistence type="inferred from homology"/>
<evidence type="ECO:0000256" key="1">
    <source>
        <dbReference type="ARBA" id="ARBA00004236"/>
    </source>
</evidence>
<feature type="domain" description="ABC transporter" evidence="9">
    <location>
        <begin position="6"/>
        <end position="241"/>
    </location>
</feature>
<sequence>MIQNIIELNNISYTYPNGDTALNGINLEIPIGKKIALLGGNGAGKSTLMLLLNGILKPTKGDLSFKNVAYSYKKKGLRELRSKIGLLFPEPDYQLIAPSVYEEISFGLLNKFKDVEIVRAKAEKVIIDFSLESIINKPPYQLSTGQKKRVCLASVLAMEPELIVCDEPASNLDPMYSKLIFNYLDTLHKKGKTILISTHDVNRAYFWADYVIIMDKGEILEKGVPDTIFEDKELLKKANLNQPFIIDFLNKFGDEFIGTFKEISMLKKHYKKTFI</sequence>
<keyword evidence="3" id="KW-0813">Transport</keyword>
<dbReference type="EMBL" id="FZNT01000004">
    <property type="protein sequence ID" value="SNR51454.1"/>
    <property type="molecule type" value="Genomic_DNA"/>
</dbReference>
<evidence type="ECO:0000256" key="6">
    <source>
        <dbReference type="ARBA" id="ARBA00022840"/>
    </source>
</evidence>
<dbReference type="InterPro" id="IPR050095">
    <property type="entry name" value="ECF_ABC_transporter_ATP-bd"/>
</dbReference>
<dbReference type="Pfam" id="PF00005">
    <property type="entry name" value="ABC_tran"/>
    <property type="match status" value="1"/>
</dbReference>
<comment type="subcellular location">
    <subcellularLocation>
        <location evidence="1">Cell membrane</location>
    </subcellularLocation>
</comment>
<evidence type="ECO:0000313" key="10">
    <source>
        <dbReference type="EMBL" id="SNR51454.1"/>
    </source>
</evidence>